<dbReference type="GO" id="GO:0016746">
    <property type="term" value="F:acyltransferase activity"/>
    <property type="evidence" value="ECO:0007669"/>
    <property type="project" value="InterPro"/>
</dbReference>
<name>A0A381UGK2_9ZZZZ</name>
<accession>A0A381UGK2</accession>
<dbReference type="InterPro" id="IPR016039">
    <property type="entry name" value="Thiolase-like"/>
</dbReference>
<evidence type="ECO:0000313" key="2">
    <source>
        <dbReference type="EMBL" id="SVA27270.1"/>
    </source>
</evidence>
<proteinExistence type="predicted"/>
<gene>
    <name evidence="2" type="ORF">METZ01_LOCUS80124</name>
</gene>
<dbReference type="Gene3D" id="3.40.47.10">
    <property type="match status" value="1"/>
</dbReference>
<sequence>MYRTKEGLGVWEHRGKVAAVGVGHSPTARRWDERPETSVGAWSILALRRAIEDAGVSPDQVDGLVIVPVTTTGAFWPDDRPLPIEAIEAFNQTSDPLDGIAKLSDEWLLKNMPELTNIKYSAYGPVCMSNALNVASQAVGDGLTHTCLVLKAWHNLEGRYYQGGKNAANSTDGTSAIKNIWGAPASYGTALQFAEYCRKYGKTHDMMAPFMSNSRRNGLMFPEGYWAQHRPEELTTEDYQLARWIAKPANLFDNDIPITVAAAYLFTTAERAKDMKQKPVYIMNHASSETKPRSMTPTLDEVEADTARTGRMIYEGAGITADDLSFENMYDGFTLFHQFHLEGLGYRGIKFGEALDFYQSDITIEGPNPVSPSGGNIGSGRSRFWMHTDCIQQLQGRAGPRQVTGVKPEIAVSGGPMPLGGNYTVWSATPD</sequence>
<dbReference type="SUPFAM" id="SSF53901">
    <property type="entry name" value="Thiolase-like"/>
    <property type="match status" value="2"/>
</dbReference>
<protein>
    <recommendedName>
        <fullName evidence="1">Thiolase C-terminal domain-containing protein</fullName>
    </recommendedName>
</protein>
<dbReference type="AlphaFoldDB" id="A0A381UGK2"/>
<dbReference type="PANTHER" id="PTHR42870:SF1">
    <property type="entry name" value="NON-SPECIFIC LIPID-TRANSFER PROTEIN-LIKE 2"/>
    <property type="match status" value="1"/>
</dbReference>
<organism evidence="2">
    <name type="scientific">marine metagenome</name>
    <dbReference type="NCBI Taxonomy" id="408172"/>
    <lineage>
        <taxon>unclassified sequences</taxon>
        <taxon>metagenomes</taxon>
        <taxon>ecological metagenomes</taxon>
    </lineage>
</organism>
<feature type="domain" description="Thiolase C-terminal" evidence="1">
    <location>
        <begin position="302"/>
        <end position="408"/>
    </location>
</feature>
<dbReference type="EMBL" id="UINC01006395">
    <property type="protein sequence ID" value="SVA27270.1"/>
    <property type="molecule type" value="Genomic_DNA"/>
</dbReference>
<evidence type="ECO:0000259" key="1">
    <source>
        <dbReference type="Pfam" id="PF22691"/>
    </source>
</evidence>
<dbReference type="InterPro" id="IPR055140">
    <property type="entry name" value="Thiolase_C_2"/>
</dbReference>
<dbReference type="Pfam" id="PF22691">
    <property type="entry name" value="Thiolase_C_1"/>
    <property type="match status" value="1"/>
</dbReference>
<dbReference type="PANTHER" id="PTHR42870">
    <property type="entry name" value="ACETYL-COA C-ACETYLTRANSFERASE"/>
    <property type="match status" value="1"/>
</dbReference>
<reference evidence="2" key="1">
    <citation type="submission" date="2018-05" db="EMBL/GenBank/DDBJ databases">
        <authorList>
            <person name="Lanie J.A."/>
            <person name="Ng W.-L."/>
            <person name="Kazmierczak K.M."/>
            <person name="Andrzejewski T.M."/>
            <person name="Davidsen T.M."/>
            <person name="Wayne K.J."/>
            <person name="Tettelin H."/>
            <person name="Glass J.I."/>
            <person name="Rusch D."/>
            <person name="Podicherti R."/>
            <person name="Tsui H.-C.T."/>
            <person name="Winkler M.E."/>
        </authorList>
    </citation>
    <scope>NUCLEOTIDE SEQUENCE</scope>
</reference>